<proteinExistence type="predicted"/>
<accession>A0AC34RGY6</accession>
<dbReference type="Proteomes" id="UP000887576">
    <property type="component" value="Unplaced"/>
</dbReference>
<organism evidence="1 2">
    <name type="scientific">Panagrolaimus sp. JU765</name>
    <dbReference type="NCBI Taxonomy" id="591449"/>
    <lineage>
        <taxon>Eukaryota</taxon>
        <taxon>Metazoa</taxon>
        <taxon>Ecdysozoa</taxon>
        <taxon>Nematoda</taxon>
        <taxon>Chromadorea</taxon>
        <taxon>Rhabditida</taxon>
        <taxon>Tylenchina</taxon>
        <taxon>Panagrolaimomorpha</taxon>
        <taxon>Panagrolaimoidea</taxon>
        <taxon>Panagrolaimidae</taxon>
        <taxon>Panagrolaimus</taxon>
    </lineage>
</organism>
<evidence type="ECO:0000313" key="1">
    <source>
        <dbReference type="Proteomes" id="UP000887576"/>
    </source>
</evidence>
<sequence>MEEKYENWKQKRQNATLEKYKKYQEEQKRKKQDQILKMKQFISYLLADSLENVIEKIEEMEKNLKKDEVEELQVLENIKIHLENMMNELEYESLTDEEKKKIELKKRIEEAINKTIDDFLHGKQKSKQHSGKLEKNETNSEMDSAVTEFSFTDPKLKDSDSITKEEWEAAKQIFDEQREALKS</sequence>
<protein>
    <submittedName>
        <fullName evidence="2">Uncharacterized protein</fullName>
    </submittedName>
</protein>
<evidence type="ECO:0000313" key="2">
    <source>
        <dbReference type="WBParaSite" id="JU765_v2.g6906.t1"/>
    </source>
</evidence>
<dbReference type="WBParaSite" id="JU765_v2.g6906.t1">
    <property type="protein sequence ID" value="JU765_v2.g6906.t1"/>
    <property type="gene ID" value="JU765_v2.g6906"/>
</dbReference>
<reference evidence="2" key="1">
    <citation type="submission" date="2022-11" db="UniProtKB">
        <authorList>
            <consortium name="WormBaseParasite"/>
        </authorList>
    </citation>
    <scope>IDENTIFICATION</scope>
</reference>
<name>A0AC34RGY6_9BILA</name>